<evidence type="ECO:0000259" key="6">
    <source>
        <dbReference type="Pfam" id="PF09084"/>
    </source>
</evidence>
<evidence type="ECO:0000256" key="2">
    <source>
        <dbReference type="ARBA" id="ARBA00010742"/>
    </source>
</evidence>
<evidence type="ECO:0000313" key="7">
    <source>
        <dbReference type="EMBL" id="AKU19399.1"/>
    </source>
</evidence>
<keyword evidence="3 5" id="KW-0732">Signal</keyword>
<evidence type="ECO:0000256" key="4">
    <source>
        <dbReference type="SAM" id="MobiDB-lite"/>
    </source>
</evidence>
<proteinExistence type="inferred from homology"/>
<dbReference type="GO" id="GO:0042918">
    <property type="term" value="P:alkanesulfonate transmembrane transport"/>
    <property type="evidence" value="ECO:0007669"/>
    <property type="project" value="TreeGrafter"/>
</dbReference>
<evidence type="ECO:0000256" key="5">
    <source>
        <dbReference type="SAM" id="SignalP"/>
    </source>
</evidence>
<feature type="domain" description="SsuA/THI5-like" evidence="6">
    <location>
        <begin position="75"/>
        <end position="278"/>
    </location>
</feature>
<dbReference type="SUPFAM" id="SSF53850">
    <property type="entry name" value="Periplasmic binding protein-like II"/>
    <property type="match status" value="1"/>
</dbReference>
<feature type="signal peptide" evidence="5">
    <location>
        <begin position="1"/>
        <end position="24"/>
    </location>
</feature>
<dbReference type="Pfam" id="PF09084">
    <property type="entry name" value="NMT1"/>
    <property type="match status" value="1"/>
</dbReference>
<feature type="chain" id="PRO_5038675925" description="SsuA/THI5-like domain-containing protein" evidence="5">
    <location>
        <begin position="25"/>
        <end position="352"/>
    </location>
</feature>
<dbReference type="PANTHER" id="PTHR30024">
    <property type="entry name" value="ALIPHATIC SULFONATES-BINDING PROTEIN-RELATED"/>
    <property type="match status" value="1"/>
</dbReference>
<dbReference type="PROSITE" id="PS51257">
    <property type="entry name" value="PROKAR_LIPOPROTEIN"/>
    <property type="match status" value="1"/>
</dbReference>
<dbReference type="AlphaFoldDB" id="A0A0K1JRN4"/>
<comment type="similarity">
    <text evidence="2">Belongs to the bacterial solute-binding protein SsuA/TauA family.</text>
</comment>
<dbReference type="Gene3D" id="3.40.190.10">
    <property type="entry name" value="Periplasmic binding protein-like II"/>
    <property type="match status" value="2"/>
</dbReference>
<dbReference type="InterPro" id="IPR015168">
    <property type="entry name" value="SsuA/THI5"/>
</dbReference>
<reference evidence="7" key="1">
    <citation type="journal article" date="2015" name="Biotechnol. Lett.">
        <title>Isolation and characterization of an interactive culture of two Paenibacillus species with moderately thermophilic desulfurization ability.</title>
        <authorList>
            <person name="Wang J."/>
            <person name="Davaadelger B."/>
            <person name="Salazar J.K."/>
            <person name="Butler R.R.III."/>
            <person name="Pombert J.F."/>
            <person name="Kilbane J.J."/>
            <person name="Stark B.C."/>
        </authorList>
    </citation>
    <scope>NUCLEOTIDE SEQUENCE</scope>
    <source>
        <strain evidence="7">32O-Y</strain>
    </source>
</reference>
<accession>A0A0K1JRN4</accession>
<name>A0A0K1JRN4_9BACL</name>
<protein>
    <recommendedName>
        <fullName evidence="6">SsuA/THI5-like domain-containing protein</fullName>
    </recommendedName>
</protein>
<dbReference type="GO" id="GO:0042597">
    <property type="term" value="C:periplasmic space"/>
    <property type="evidence" value="ECO:0007669"/>
    <property type="project" value="UniProtKB-SubCell"/>
</dbReference>
<dbReference type="PANTHER" id="PTHR30024:SF47">
    <property type="entry name" value="TAURINE-BINDING PERIPLASMIC PROTEIN"/>
    <property type="match status" value="1"/>
</dbReference>
<evidence type="ECO:0000256" key="1">
    <source>
        <dbReference type="ARBA" id="ARBA00004418"/>
    </source>
</evidence>
<sequence>MKAIKWFAWIGSVFVLIMALSACGSSPSNVNGGTAKESGNPSSGAEQNAAETKKLTKIVYVQLKPDLTDIHTDFAKENGIYEKHGIDLDVIHFDAGGPEALAGVAGGDIDMGNFGTPILTGISRGVPIKVVASPAIRENPFVLVGGKKVEKVEDVKGKVLGTGALGGGNHQAAKNILKEYGVPETETDLRPAGGVDAYLLLEQGVVDAVVATEPAVSRIEKDGIGKTIVKAADIEVYKNYQHSFVFASDELIKTNPDAVRAVLAGHKEAIEYAKEHVEELIAYASEKLGYEEDLVRDYYQKIIPTWIVDGNVNVEGTLNAFEILKDLNELDKNFDTAQENWLNLSFLPGSGK</sequence>
<dbReference type="EMBL" id="KR057819">
    <property type="protein sequence ID" value="AKU19399.1"/>
    <property type="molecule type" value="Genomic_DNA"/>
</dbReference>
<organism evidence="7">
    <name type="scientific">Paenibacillus sp. 32O-Y</name>
    <dbReference type="NCBI Taxonomy" id="1695219"/>
    <lineage>
        <taxon>Bacteria</taxon>
        <taxon>Bacillati</taxon>
        <taxon>Bacillota</taxon>
        <taxon>Bacilli</taxon>
        <taxon>Bacillales</taxon>
        <taxon>Paenibacillaceae</taxon>
        <taxon>Paenibacillus</taxon>
    </lineage>
</organism>
<evidence type="ECO:0000256" key="3">
    <source>
        <dbReference type="ARBA" id="ARBA00022729"/>
    </source>
</evidence>
<comment type="subcellular location">
    <subcellularLocation>
        <location evidence="1">Periplasm</location>
    </subcellularLocation>
</comment>
<feature type="region of interest" description="Disordered" evidence="4">
    <location>
        <begin position="29"/>
        <end position="48"/>
    </location>
</feature>